<dbReference type="Gene3D" id="3.40.50.720">
    <property type="entry name" value="NAD(P)-binding Rossmann-like Domain"/>
    <property type="match status" value="1"/>
</dbReference>
<dbReference type="AlphaFoldDB" id="A0A521E9T4"/>
<dbReference type="InterPro" id="IPR020904">
    <property type="entry name" value="Sc_DH/Rdtase_CS"/>
</dbReference>
<dbReference type="SMART" id="SM00822">
    <property type="entry name" value="PKS_KR"/>
    <property type="match status" value="1"/>
</dbReference>
<keyword evidence="2" id="KW-0560">Oxidoreductase</keyword>
<dbReference type="PANTHER" id="PTHR44196">
    <property type="entry name" value="DEHYDROGENASE/REDUCTASE SDR FAMILY MEMBER 7B"/>
    <property type="match status" value="1"/>
</dbReference>
<evidence type="ECO:0000259" key="4">
    <source>
        <dbReference type="SMART" id="SM00822"/>
    </source>
</evidence>
<dbReference type="PROSITE" id="PS00061">
    <property type="entry name" value="ADH_SHORT"/>
    <property type="match status" value="1"/>
</dbReference>
<proteinExistence type="inferred from homology"/>
<reference evidence="5 6" key="1">
    <citation type="submission" date="2017-05" db="EMBL/GenBank/DDBJ databases">
        <authorList>
            <person name="Varghese N."/>
            <person name="Submissions S."/>
        </authorList>
    </citation>
    <scope>NUCLEOTIDE SEQUENCE [LARGE SCALE GENOMIC DNA]</scope>
    <source>
        <strain evidence="5 6">DSM 28009</strain>
    </source>
</reference>
<dbReference type="PRINTS" id="PR00080">
    <property type="entry name" value="SDRFAMILY"/>
</dbReference>
<dbReference type="GO" id="GO:0016020">
    <property type="term" value="C:membrane"/>
    <property type="evidence" value="ECO:0007669"/>
    <property type="project" value="TreeGrafter"/>
</dbReference>
<dbReference type="SUPFAM" id="SSF51735">
    <property type="entry name" value="NAD(P)-binding Rossmann-fold domains"/>
    <property type="match status" value="1"/>
</dbReference>
<comment type="similarity">
    <text evidence="1 3">Belongs to the short-chain dehydrogenases/reductases (SDR) family.</text>
</comment>
<organism evidence="5 6">
    <name type="scientific">Ruegeria faecimaris</name>
    <dbReference type="NCBI Taxonomy" id="686389"/>
    <lineage>
        <taxon>Bacteria</taxon>
        <taxon>Pseudomonadati</taxon>
        <taxon>Pseudomonadota</taxon>
        <taxon>Alphaproteobacteria</taxon>
        <taxon>Rhodobacterales</taxon>
        <taxon>Roseobacteraceae</taxon>
        <taxon>Ruegeria</taxon>
    </lineage>
</organism>
<gene>
    <name evidence="5" type="ORF">SAMN06265380_11038</name>
</gene>
<evidence type="ECO:0000256" key="3">
    <source>
        <dbReference type="RuleBase" id="RU000363"/>
    </source>
</evidence>
<protein>
    <submittedName>
        <fullName evidence="5">Short-chain dehydrogenase</fullName>
    </submittedName>
</protein>
<evidence type="ECO:0000256" key="2">
    <source>
        <dbReference type="ARBA" id="ARBA00023002"/>
    </source>
</evidence>
<dbReference type="InterPro" id="IPR057326">
    <property type="entry name" value="KR_dom"/>
</dbReference>
<dbReference type="Pfam" id="PF00106">
    <property type="entry name" value="adh_short"/>
    <property type="match status" value="1"/>
</dbReference>
<evidence type="ECO:0000313" key="6">
    <source>
        <dbReference type="Proteomes" id="UP000319555"/>
    </source>
</evidence>
<name>A0A521E9T4_9RHOB</name>
<keyword evidence="6" id="KW-1185">Reference proteome</keyword>
<dbReference type="GO" id="GO:0016491">
    <property type="term" value="F:oxidoreductase activity"/>
    <property type="evidence" value="ECO:0007669"/>
    <property type="project" value="UniProtKB-KW"/>
</dbReference>
<dbReference type="Proteomes" id="UP000319555">
    <property type="component" value="Unassembled WGS sequence"/>
</dbReference>
<evidence type="ECO:0000256" key="1">
    <source>
        <dbReference type="ARBA" id="ARBA00006484"/>
    </source>
</evidence>
<sequence>MVGMNSFDGKTYWIVGASEGLGRALAQALSNRGARVILSARNAKRLDEICSILPNSKAIRCDVADLDSVRRAASAAGKVDGLIYNAGAYDPMRSTEWNTEAALRMSDVNFQGALRVLGEILPGFVKAGQGEITLIGSLSGYHGLPSAVGYGASKAALISLAETMRHDLAGSGVTVRIVNPGFIKTRLTEKNSFRMPMLMTPQGAAQHVVRAMSRHRFRTDFPAPFSWLIRLVGYLPDWVIYRGR</sequence>
<dbReference type="InterPro" id="IPR036291">
    <property type="entry name" value="NAD(P)-bd_dom_sf"/>
</dbReference>
<evidence type="ECO:0000313" key="5">
    <source>
        <dbReference type="EMBL" id="SMO80669.1"/>
    </source>
</evidence>
<dbReference type="PANTHER" id="PTHR44196:SF1">
    <property type="entry name" value="DEHYDROGENASE_REDUCTASE SDR FAMILY MEMBER 7B"/>
    <property type="match status" value="1"/>
</dbReference>
<dbReference type="PRINTS" id="PR00081">
    <property type="entry name" value="GDHRDH"/>
</dbReference>
<dbReference type="InterPro" id="IPR002347">
    <property type="entry name" value="SDR_fam"/>
</dbReference>
<accession>A0A521E9T4</accession>
<dbReference type="EMBL" id="FXTE01000010">
    <property type="protein sequence ID" value="SMO80669.1"/>
    <property type="molecule type" value="Genomic_DNA"/>
</dbReference>
<feature type="domain" description="Ketoreductase" evidence="4">
    <location>
        <begin position="10"/>
        <end position="186"/>
    </location>
</feature>